<dbReference type="STRING" id="13706.A0A1X2HLQ6"/>
<keyword evidence="9" id="KW-0243">Dynein</keyword>
<dbReference type="PANTHER" id="PTHR18916:SF6">
    <property type="entry name" value="DYNACTIN SUBUNIT 1"/>
    <property type="match status" value="1"/>
</dbReference>
<evidence type="ECO:0000256" key="10">
    <source>
        <dbReference type="ARBA" id="ARBA00023054"/>
    </source>
</evidence>
<proteinExistence type="inferred from homology"/>
<feature type="domain" description="CAP-Gly" evidence="15">
    <location>
        <begin position="59"/>
        <end position="101"/>
    </location>
</feature>
<feature type="coiled-coil region" evidence="13">
    <location>
        <begin position="1190"/>
        <end position="1290"/>
    </location>
</feature>
<evidence type="ECO:0000256" key="13">
    <source>
        <dbReference type="SAM" id="Coils"/>
    </source>
</evidence>
<dbReference type="SUPFAM" id="SSF74924">
    <property type="entry name" value="Cap-Gly domain"/>
    <property type="match status" value="1"/>
</dbReference>
<keyword evidence="10 13" id="KW-0175">Coiled coil</keyword>
<feature type="compositionally biased region" description="Basic and acidic residues" evidence="14">
    <location>
        <begin position="302"/>
        <end position="312"/>
    </location>
</feature>
<keyword evidence="7" id="KW-0493">Microtubule</keyword>
<evidence type="ECO:0000256" key="5">
    <source>
        <dbReference type="ARBA" id="ARBA00022490"/>
    </source>
</evidence>
<evidence type="ECO:0000256" key="8">
    <source>
        <dbReference type="ARBA" id="ARBA00022776"/>
    </source>
</evidence>
<dbReference type="GO" id="GO:0051301">
    <property type="term" value="P:cell division"/>
    <property type="evidence" value="ECO:0007669"/>
    <property type="project" value="UniProtKB-KW"/>
</dbReference>
<feature type="compositionally biased region" description="Basic residues" evidence="14">
    <location>
        <begin position="1"/>
        <end position="10"/>
    </location>
</feature>
<feature type="compositionally biased region" description="Acidic residues" evidence="14">
    <location>
        <begin position="337"/>
        <end position="361"/>
    </location>
</feature>
<dbReference type="Pfam" id="PF12455">
    <property type="entry name" value="Dynactin"/>
    <property type="match status" value="1"/>
</dbReference>
<dbReference type="Pfam" id="PF01302">
    <property type="entry name" value="CAP_GLY"/>
    <property type="match status" value="1"/>
</dbReference>
<dbReference type="OMA" id="EGDCARD"/>
<evidence type="ECO:0000256" key="6">
    <source>
        <dbReference type="ARBA" id="ARBA00022618"/>
    </source>
</evidence>
<feature type="compositionally biased region" description="Low complexity" evidence="14">
    <location>
        <begin position="314"/>
        <end position="323"/>
    </location>
</feature>
<evidence type="ECO:0000256" key="14">
    <source>
        <dbReference type="SAM" id="MobiDB-lite"/>
    </source>
</evidence>
<keyword evidence="12" id="KW-0131">Cell cycle</keyword>
<keyword evidence="8" id="KW-0498">Mitosis</keyword>
<evidence type="ECO:0000313" key="16">
    <source>
        <dbReference type="EMBL" id="ORZ00325.1"/>
    </source>
</evidence>
<sequence>MSAVDRHRRQSLGVVGRRSSVHSSAVSANGATNMLSPDIKPGARVLVHSENTGTVRYAGSTSFQSGKWVGVELDQPLGKNNGVVQGKRYFECRANHGVFVRPAHVKIMPTKSAEENNGTTSPRSDRTGDAQQKPSQDPGRAVKAAARRSVTQTNSPQTLAKRRASMAASAVSATSAASERRQSTIASPRTTTTTTNGRRSVTSRTTLTPTTTTPRSTLNSATARNTAANAGAPRATTTTTATNAAARRKSISAKPVAGRPRSNTQGSPSAGAAAPIASPGPPATPAPTRLSQPPPPQVAPVDDPREARERQLQKLRMLQQKQQQPPPPPPRVSSPESLDDDDDDDDDLDDDEDEEDDEVEDDRQSNTNTSSNDDEDEQSVTDKSTAVTPSDNGSPNGLDISKDPDAMNGPQDHRYDAMQEHQQHPQHQQQQRPQAQTYGALAPAIPISKSDQMVPLKDYEELRFKLKILESKRQEDRERYRETEKIKEEAEQFLTLRNKLQDKIAELQRDLRDTKRDLKEAVEDKESYDDKFAEMADNLEMMTLDKEVAEERAEALQIEVDELRDKIGEISVDLDILKREADVLNRVPDSNGQDGEHTALEIVQLERHNERLREALLRLRDVTTENELELNQRIKELEIENYELLEVKAQYDRVKEKLELTEGQIEDLRQRLDDALGAEDLVDQLTEKNMNLTEKLDELQATVDDLEALKELADELEENHVETEKQLQAEIDHRDMLLREQIERLKSAEETNVDYESTIHQFRELVQSLQNDLERLRQKEEHQQSQNVNLTSQSQTMMSLNLQLQSTVMKAQAKSIDLELRKLDAAQANDRLSYIQPYLPDSFLKTDNDPISCLLLFKRLAFKSDLIIKHLDQNHPISEKIMESVSENLVTVCEMRQRAAWLCSLAQRFVAFIRHSKPEMFVKMTPVYHDLIGTERRLNAIVEFFRTEEGNETKCVGELHRVIAHLEHLAEVHLSQPNEATEAGNVEVFFGLTRALDMNADKMVVELTYVKQTVANAVRSEDTAILEGLERFDYEYMEPLGRLVTETKSSKITAKKLMRQLDDLAEQALMPKAEHLHRFKTMHAMSNKLSQFCFETLGHILNYVETQRSNKHNISLTTIQQIVRDRADQILDLSEGSLWEAALRVLKSLSSELATTLRRIENDSKMDKIATCIPPWIQRASDMKAEVVANHDMERRLQQHSEEIVKLIKDIRLKDQLLQESSVKVDLLERRMETAKKEAEQMSQLEVDLQKTREQAQMYSEAMDNLQAEYEALEQENIELKKAAAAAQSDKRVSIPKTPVGFSFNESTEPETDAVEQHDPDLRNQMETLKSGIRYLRIENAYLKSCDLVRSLQLDDAMTQPLTAEHANRKEQEDTRRALATEGRALLKEMRRISASPKLVVLKPRDKERQRRCPGWQSQKSLPDYQYQEQQSSLHTLHQRSEQLRHRVRQLQPVIHDEPQVSKKPSALVEQSMASIAKIKIPRLQSAPSKRHCVQLASAAEFERIHSIFIR</sequence>
<feature type="compositionally biased region" description="Low complexity" evidence="14">
    <location>
        <begin position="11"/>
        <end position="31"/>
    </location>
</feature>
<evidence type="ECO:0000256" key="2">
    <source>
        <dbReference type="ARBA" id="ARBA00004186"/>
    </source>
</evidence>
<comment type="caution">
    <text evidence="16">The sequence shown here is derived from an EMBL/GenBank/DDBJ whole genome shotgun (WGS) entry which is preliminary data.</text>
</comment>
<feature type="coiled-coil region" evidence="13">
    <location>
        <begin position="459"/>
        <end position="793"/>
    </location>
</feature>
<evidence type="ECO:0000256" key="7">
    <source>
        <dbReference type="ARBA" id="ARBA00022701"/>
    </source>
</evidence>
<dbReference type="GO" id="GO:0005819">
    <property type="term" value="C:spindle"/>
    <property type="evidence" value="ECO:0007669"/>
    <property type="project" value="UniProtKB-SubCell"/>
</dbReference>
<dbReference type="PROSITE" id="PS00845">
    <property type="entry name" value="CAP_GLY_1"/>
    <property type="match status" value="1"/>
</dbReference>
<keyword evidence="5" id="KW-0963">Cytoplasm</keyword>
<evidence type="ECO:0000256" key="3">
    <source>
        <dbReference type="ARBA" id="ARBA00004544"/>
    </source>
</evidence>
<dbReference type="GO" id="GO:0005816">
    <property type="term" value="C:spindle pole body"/>
    <property type="evidence" value="ECO:0007669"/>
    <property type="project" value="TreeGrafter"/>
</dbReference>
<dbReference type="SMART" id="SM01052">
    <property type="entry name" value="CAP_GLY"/>
    <property type="match status" value="1"/>
</dbReference>
<feature type="compositionally biased region" description="Low complexity" evidence="14">
    <location>
        <begin position="165"/>
        <end position="245"/>
    </location>
</feature>
<dbReference type="GO" id="GO:0005814">
    <property type="term" value="C:centriole"/>
    <property type="evidence" value="ECO:0007669"/>
    <property type="project" value="UniProtKB-SubCell"/>
</dbReference>
<dbReference type="InterPro" id="IPR000938">
    <property type="entry name" value="CAP-Gly_domain"/>
</dbReference>
<feature type="compositionally biased region" description="Polar residues" evidence="14">
    <location>
        <begin position="381"/>
        <end position="395"/>
    </location>
</feature>
<evidence type="ECO:0000256" key="11">
    <source>
        <dbReference type="ARBA" id="ARBA00023212"/>
    </source>
</evidence>
<accession>A0A1X2HLQ6</accession>
<comment type="similarity">
    <text evidence="4">Belongs to the dynactin 150 kDa subunit family.</text>
</comment>
<dbReference type="InterPro" id="IPR036859">
    <property type="entry name" value="CAP-Gly_dom_sf"/>
</dbReference>
<keyword evidence="6" id="KW-0132">Cell division</keyword>
<dbReference type="Proteomes" id="UP000242180">
    <property type="component" value="Unassembled WGS sequence"/>
</dbReference>
<feature type="compositionally biased region" description="Low complexity" evidence="14">
    <location>
        <begin position="266"/>
        <end position="277"/>
    </location>
</feature>
<dbReference type="InParanoid" id="A0A1X2HLQ6"/>
<dbReference type="GO" id="GO:0000743">
    <property type="term" value="P:nuclear migration involved in conjugation with cellular fusion"/>
    <property type="evidence" value="ECO:0007669"/>
    <property type="project" value="TreeGrafter"/>
</dbReference>
<dbReference type="GO" id="GO:0000132">
    <property type="term" value="P:establishment of mitotic spindle orientation"/>
    <property type="evidence" value="ECO:0007669"/>
    <property type="project" value="TreeGrafter"/>
</dbReference>
<dbReference type="GO" id="GO:0030286">
    <property type="term" value="C:dynein complex"/>
    <property type="evidence" value="ECO:0007669"/>
    <property type="project" value="UniProtKB-KW"/>
</dbReference>
<keyword evidence="11" id="KW-0206">Cytoskeleton</keyword>
<evidence type="ECO:0000256" key="9">
    <source>
        <dbReference type="ARBA" id="ARBA00023017"/>
    </source>
</evidence>
<dbReference type="PANTHER" id="PTHR18916">
    <property type="entry name" value="DYNACTIN 1-RELATED MICROTUBULE-BINDING"/>
    <property type="match status" value="1"/>
</dbReference>
<dbReference type="GO" id="GO:0005874">
    <property type="term" value="C:microtubule"/>
    <property type="evidence" value="ECO:0007669"/>
    <property type="project" value="UniProtKB-KW"/>
</dbReference>
<feature type="compositionally biased region" description="Basic and acidic residues" evidence="14">
    <location>
        <begin position="400"/>
        <end position="423"/>
    </location>
</feature>
<evidence type="ECO:0000256" key="12">
    <source>
        <dbReference type="ARBA" id="ARBA00023306"/>
    </source>
</evidence>
<dbReference type="OrthoDB" id="2130750at2759"/>
<keyword evidence="17" id="KW-1185">Reference proteome</keyword>
<reference evidence="16 17" key="1">
    <citation type="submission" date="2016-07" db="EMBL/GenBank/DDBJ databases">
        <title>Pervasive Adenine N6-methylation of Active Genes in Fungi.</title>
        <authorList>
            <consortium name="DOE Joint Genome Institute"/>
            <person name="Mondo S.J."/>
            <person name="Dannebaum R.O."/>
            <person name="Kuo R.C."/>
            <person name="Labutti K."/>
            <person name="Haridas S."/>
            <person name="Kuo A."/>
            <person name="Salamov A."/>
            <person name="Ahrendt S.R."/>
            <person name="Lipzen A."/>
            <person name="Sullivan W."/>
            <person name="Andreopoulos W.B."/>
            <person name="Clum A."/>
            <person name="Lindquist E."/>
            <person name="Daum C."/>
            <person name="Ramamoorthy G.K."/>
            <person name="Gryganskyi A."/>
            <person name="Culley D."/>
            <person name="Magnuson J.K."/>
            <person name="James T.Y."/>
            <person name="O'Malley M.A."/>
            <person name="Stajich J.E."/>
            <person name="Spatafora J.W."/>
            <person name="Visel A."/>
            <person name="Grigoriev I.V."/>
        </authorList>
    </citation>
    <scope>NUCLEOTIDE SEQUENCE [LARGE SCALE GENOMIC DNA]</scope>
    <source>
        <strain evidence="16 17">NRRL 2496</strain>
    </source>
</reference>
<gene>
    <name evidence="16" type="ORF">BCR43DRAFT_485030</name>
</gene>
<feature type="compositionally biased region" description="Low complexity" evidence="14">
    <location>
        <begin position="425"/>
        <end position="436"/>
    </location>
</feature>
<organism evidence="16 17">
    <name type="scientific">Syncephalastrum racemosum</name>
    <name type="common">Filamentous fungus</name>
    <dbReference type="NCBI Taxonomy" id="13706"/>
    <lineage>
        <taxon>Eukaryota</taxon>
        <taxon>Fungi</taxon>
        <taxon>Fungi incertae sedis</taxon>
        <taxon>Mucoromycota</taxon>
        <taxon>Mucoromycotina</taxon>
        <taxon>Mucoromycetes</taxon>
        <taxon>Mucorales</taxon>
        <taxon>Syncephalastraceae</taxon>
        <taxon>Syncephalastrum</taxon>
    </lineage>
</organism>
<dbReference type="PROSITE" id="PS50245">
    <property type="entry name" value="CAP_GLY_2"/>
    <property type="match status" value="1"/>
</dbReference>
<evidence type="ECO:0000313" key="17">
    <source>
        <dbReference type="Proteomes" id="UP000242180"/>
    </source>
</evidence>
<feature type="region of interest" description="Disordered" evidence="14">
    <location>
        <begin position="105"/>
        <end position="437"/>
    </location>
</feature>
<protein>
    <submittedName>
        <fullName evidence="16">Dynein associated protein-domain-containing protein</fullName>
    </submittedName>
</protein>
<feature type="region of interest" description="Disordered" evidence="14">
    <location>
        <begin position="1"/>
        <end position="37"/>
    </location>
</feature>
<evidence type="ECO:0000256" key="1">
    <source>
        <dbReference type="ARBA" id="ARBA00004114"/>
    </source>
</evidence>
<dbReference type="GO" id="GO:0051286">
    <property type="term" value="C:cell tip"/>
    <property type="evidence" value="ECO:0007669"/>
    <property type="project" value="TreeGrafter"/>
</dbReference>
<name>A0A1X2HLQ6_SYNRA</name>
<dbReference type="Gene3D" id="2.30.30.190">
    <property type="entry name" value="CAP Gly-rich-like domain"/>
    <property type="match status" value="1"/>
</dbReference>
<dbReference type="InterPro" id="IPR022157">
    <property type="entry name" value="Dynactin"/>
</dbReference>
<evidence type="ECO:0000256" key="4">
    <source>
        <dbReference type="ARBA" id="ARBA00011010"/>
    </source>
</evidence>
<dbReference type="EMBL" id="MCGN01000002">
    <property type="protein sequence ID" value="ORZ00325.1"/>
    <property type="molecule type" value="Genomic_DNA"/>
</dbReference>
<comment type="subcellular location">
    <subcellularLocation>
        <location evidence="3">Cytoplasm</location>
        <location evidence="3">Cell cortex</location>
    </subcellularLocation>
    <subcellularLocation>
        <location evidence="1">Cytoplasm</location>
        <location evidence="1">Cytoskeleton</location>
        <location evidence="1">Microtubule organizing center</location>
        <location evidence="1">Centrosome</location>
        <location evidence="1">Centriole</location>
    </subcellularLocation>
    <subcellularLocation>
        <location evidence="2">Cytoplasm</location>
        <location evidence="2">Cytoskeleton</location>
        <location evidence="2">Spindle</location>
    </subcellularLocation>
</comment>
<evidence type="ECO:0000259" key="15">
    <source>
        <dbReference type="PROSITE" id="PS50245"/>
    </source>
</evidence>
<feature type="compositionally biased region" description="Polar residues" evidence="14">
    <location>
        <begin position="149"/>
        <end position="158"/>
    </location>
</feature>